<dbReference type="Gene3D" id="3.30.420.10">
    <property type="entry name" value="Ribonuclease H-like superfamily/Ribonuclease H"/>
    <property type="match status" value="1"/>
</dbReference>
<accession>A0A9Q3HGP4</accession>
<dbReference type="OrthoDB" id="2273864at2759"/>
<evidence type="ECO:0000313" key="2">
    <source>
        <dbReference type="Proteomes" id="UP000765509"/>
    </source>
</evidence>
<reference evidence="1" key="1">
    <citation type="submission" date="2021-03" db="EMBL/GenBank/DDBJ databases">
        <title>Draft genome sequence of rust myrtle Austropuccinia psidii MF-1, a brazilian biotype.</title>
        <authorList>
            <person name="Quecine M.C."/>
            <person name="Pachon D.M.R."/>
            <person name="Bonatelli M.L."/>
            <person name="Correr F.H."/>
            <person name="Franceschini L.M."/>
            <person name="Leite T.F."/>
            <person name="Margarido G.R.A."/>
            <person name="Almeida C.A."/>
            <person name="Ferrarezi J.A."/>
            <person name="Labate C.A."/>
        </authorList>
    </citation>
    <scope>NUCLEOTIDE SEQUENCE</scope>
    <source>
        <strain evidence="1">MF-1</strain>
    </source>
</reference>
<dbReference type="InterPro" id="IPR036397">
    <property type="entry name" value="RNaseH_sf"/>
</dbReference>
<dbReference type="Proteomes" id="UP000765509">
    <property type="component" value="Unassembled WGS sequence"/>
</dbReference>
<sequence length="102" mass="11684">MILDTKLSFSTAYHQQTDGLAERMNQTLKEMIRRSCAYGLEFLILYDFTHDCCTLRPEVELAYKNSIHASTGKTPAILEKGWNIKLPVNTLKKDLVDIYPTT</sequence>
<dbReference type="AlphaFoldDB" id="A0A9Q3HGP4"/>
<evidence type="ECO:0000313" key="1">
    <source>
        <dbReference type="EMBL" id="MBW0504788.1"/>
    </source>
</evidence>
<evidence type="ECO:0008006" key="3">
    <source>
        <dbReference type="Google" id="ProtNLM"/>
    </source>
</evidence>
<dbReference type="EMBL" id="AVOT02018131">
    <property type="protein sequence ID" value="MBW0504788.1"/>
    <property type="molecule type" value="Genomic_DNA"/>
</dbReference>
<dbReference type="GO" id="GO:0003676">
    <property type="term" value="F:nucleic acid binding"/>
    <property type="evidence" value="ECO:0007669"/>
    <property type="project" value="InterPro"/>
</dbReference>
<name>A0A9Q3HGP4_9BASI</name>
<protein>
    <recommendedName>
        <fullName evidence="3">Integrase catalytic domain-containing protein</fullName>
    </recommendedName>
</protein>
<keyword evidence="2" id="KW-1185">Reference proteome</keyword>
<organism evidence="1 2">
    <name type="scientific">Austropuccinia psidii MF-1</name>
    <dbReference type="NCBI Taxonomy" id="1389203"/>
    <lineage>
        <taxon>Eukaryota</taxon>
        <taxon>Fungi</taxon>
        <taxon>Dikarya</taxon>
        <taxon>Basidiomycota</taxon>
        <taxon>Pucciniomycotina</taxon>
        <taxon>Pucciniomycetes</taxon>
        <taxon>Pucciniales</taxon>
        <taxon>Sphaerophragmiaceae</taxon>
        <taxon>Austropuccinia</taxon>
    </lineage>
</organism>
<dbReference type="InterPro" id="IPR012337">
    <property type="entry name" value="RNaseH-like_sf"/>
</dbReference>
<dbReference type="SUPFAM" id="SSF53098">
    <property type="entry name" value="Ribonuclease H-like"/>
    <property type="match status" value="1"/>
</dbReference>
<proteinExistence type="predicted"/>
<gene>
    <name evidence="1" type="ORF">O181_044503</name>
</gene>
<comment type="caution">
    <text evidence="1">The sequence shown here is derived from an EMBL/GenBank/DDBJ whole genome shotgun (WGS) entry which is preliminary data.</text>
</comment>